<name>A0AAD9JGI9_RIDPI</name>
<accession>A0AAD9JGI9</accession>
<comment type="caution">
    <text evidence="1">The sequence shown here is derived from an EMBL/GenBank/DDBJ whole genome shotgun (WGS) entry which is preliminary data.</text>
</comment>
<proteinExistence type="predicted"/>
<protein>
    <submittedName>
        <fullName evidence="1">Uncharacterized protein</fullName>
    </submittedName>
</protein>
<gene>
    <name evidence="1" type="ORF">NP493_2372g00006</name>
</gene>
<dbReference type="AlphaFoldDB" id="A0AAD9JGI9"/>
<evidence type="ECO:0000313" key="2">
    <source>
        <dbReference type="Proteomes" id="UP001209878"/>
    </source>
</evidence>
<organism evidence="1 2">
    <name type="scientific">Ridgeia piscesae</name>
    <name type="common">Tubeworm</name>
    <dbReference type="NCBI Taxonomy" id="27915"/>
    <lineage>
        <taxon>Eukaryota</taxon>
        <taxon>Metazoa</taxon>
        <taxon>Spiralia</taxon>
        <taxon>Lophotrochozoa</taxon>
        <taxon>Annelida</taxon>
        <taxon>Polychaeta</taxon>
        <taxon>Sedentaria</taxon>
        <taxon>Canalipalpata</taxon>
        <taxon>Sabellida</taxon>
        <taxon>Siboglinidae</taxon>
        <taxon>Ridgeia</taxon>
    </lineage>
</organism>
<dbReference type="Proteomes" id="UP001209878">
    <property type="component" value="Unassembled WGS sequence"/>
</dbReference>
<sequence length="73" mass="8218">MYLPKKCVQVGHIQRVLPGGSRAGLGQKTPKRVIPVYTSHKMEFPVLSAENKIWDNTQHLLTAALTNYQLICK</sequence>
<reference evidence="1" key="1">
    <citation type="journal article" date="2023" name="Mol. Biol. Evol.">
        <title>Third-Generation Sequencing Reveals the Adaptive Role of the Epigenome in Three Deep-Sea Polychaetes.</title>
        <authorList>
            <person name="Perez M."/>
            <person name="Aroh O."/>
            <person name="Sun Y."/>
            <person name="Lan Y."/>
            <person name="Juniper S.K."/>
            <person name="Young C.R."/>
            <person name="Angers B."/>
            <person name="Qian P.Y."/>
        </authorList>
    </citation>
    <scope>NUCLEOTIDE SEQUENCE</scope>
    <source>
        <strain evidence="1">R07B-5</strain>
    </source>
</reference>
<keyword evidence="2" id="KW-1185">Reference proteome</keyword>
<dbReference type="EMBL" id="JAODUO010002437">
    <property type="protein sequence ID" value="KAK2152549.1"/>
    <property type="molecule type" value="Genomic_DNA"/>
</dbReference>
<evidence type="ECO:0000313" key="1">
    <source>
        <dbReference type="EMBL" id="KAK2152549.1"/>
    </source>
</evidence>